<evidence type="ECO:0000313" key="2">
    <source>
        <dbReference type="EMBL" id="KAF2129054.1"/>
    </source>
</evidence>
<name>A0A6A6ADM2_9PLEO</name>
<evidence type="ECO:0000313" key="3">
    <source>
        <dbReference type="Proteomes" id="UP000799771"/>
    </source>
</evidence>
<dbReference type="AlphaFoldDB" id="A0A6A6ADM2"/>
<dbReference type="OrthoDB" id="3687277at2759"/>
<reference evidence="2" key="1">
    <citation type="journal article" date="2020" name="Stud. Mycol.">
        <title>101 Dothideomycetes genomes: a test case for predicting lifestyles and emergence of pathogens.</title>
        <authorList>
            <person name="Haridas S."/>
            <person name="Albert R."/>
            <person name="Binder M."/>
            <person name="Bloem J."/>
            <person name="Labutti K."/>
            <person name="Salamov A."/>
            <person name="Andreopoulos B."/>
            <person name="Baker S."/>
            <person name="Barry K."/>
            <person name="Bills G."/>
            <person name="Bluhm B."/>
            <person name="Cannon C."/>
            <person name="Castanera R."/>
            <person name="Culley D."/>
            <person name="Daum C."/>
            <person name="Ezra D."/>
            <person name="Gonzalez J."/>
            <person name="Henrissat B."/>
            <person name="Kuo A."/>
            <person name="Liang C."/>
            <person name="Lipzen A."/>
            <person name="Lutzoni F."/>
            <person name="Magnuson J."/>
            <person name="Mondo S."/>
            <person name="Nolan M."/>
            <person name="Ohm R."/>
            <person name="Pangilinan J."/>
            <person name="Park H.-J."/>
            <person name="Ramirez L."/>
            <person name="Alfaro M."/>
            <person name="Sun H."/>
            <person name="Tritt A."/>
            <person name="Yoshinaga Y."/>
            <person name="Zwiers L.-H."/>
            <person name="Turgeon B."/>
            <person name="Goodwin S."/>
            <person name="Spatafora J."/>
            <person name="Crous P."/>
            <person name="Grigoriev I."/>
        </authorList>
    </citation>
    <scope>NUCLEOTIDE SEQUENCE</scope>
    <source>
        <strain evidence="2">CBS 119687</strain>
    </source>
</reference>
<evidence type="ECO:0000256" key="1">
    <source>
        <dbReference type="SAM" id="MobiDB-lite"/>
    </source>
</evidence>
<protein>
    <submittedName>
        <fullName evidence="2">Uncharacterized protein</fullName>
    </submittedName>
</protein>
<dbReference type="EMBL" id="ML977507">
    <property type="protein sequence ID" value="KAF2129054.1"/>
    <property type="molecule type" value="Genomic_DNA"/>
</dbReference>
<accession>A0A6A6ADM2</accession>
<sequence>MSDQQSRPSCMHITIPKPSLRREYTASPPRVLLATPSTPSGLIPLGSPRITPIVQDSTEQSLQTDCFAPIETQSSLFSSFSLYEAHGFIPLCSVALEEPRDDANDYFSLPASDSLSRETFLDDERLLDEEPRLSPNPVPYVAHGFIPLCSVALEQPEEYVEDYFSLPIEPVSASKTPAKKPKLFPTPGYWRKEDDPSPVTLLCSLATEKPDETMDYFSFPTNRPFPPKTPAGTPQLYFGGFRHTYHKGINSLTHPTGSPLRGREIIPEFERLRSPDLTPLPKMPGGDLTP</sequence>
<keyword evidence="3" id="KW-1185">Reference proteome</keyword>
<gene>
    <name evidence="2" type="ORF">P153DRAFT_367338</name>
</gene>
<dbReference type="GeneID" id="54408681"/>
<organism evidence="2 3">
    <name type="scientific">Dothidotthia symphoricarpi CBS 119687</name>
    <dbReference type="NCBI Taxonomy" id="1392245"/>
    <lineage>
        <taxon>Eukaryota</taxon>
        <taxon>Fungi</taxon>
        <taxon>Dikarya</taxon>
        <taxon>Ascomycota</taxon>
        <taxon>Pezizomycotina</taxon>
        <taxon>Dothideomycetes</taxon>
        <taxon>Pleosporomycetidae</taxon>
        <taxon>Pleosporales</taxon>
        <taxon>Dothidotthiaceae</taxon>
        <taxon>Dothidotthia</taxon>
    </lineage>
</organism>
<proteinExistence type="predicted"/>
<dbReference type="Proteomes" id="UP000799771">
    <property type="component" value="Unassembled WGS sequence"/>
</dbReference>
<feature type="region of interest" description="Disordered" evidence="1">
    <location>
        <begin position="269"/>
        <end position="290"/>
    </location>
</feature>
<dbReference type="RefSeq" id="XP_033523443.1">
    <property type="nucleotide sequence ID" value="XM_033668249.1"/>
</dbReference>